<name>A0A419WA82_9BACT</name>
<dbReference type="Proteomes" id="UP000283387">
    <property type="component" value="Unassembled WGS sequence"/>
</dbReference>
<evidence type="ECO:0000313" key="3">
    <source>
        <dbReference type="Proteomes" id="UP000283387"/>
    </source>
</evidence>
<gene>
    <name evidence="2" type="ORF">BC643_2762</name>
</gene>
<protein>
    <submittedName>
        <fullName evidence="2">Uncharacterized protein</fullName>
    </submittedName>
</protein>
<evidence type="ECO:0000313" key="2">
    <source>
        <dbReference type="EMBL" id="RKD92391.1"/>
    </source>
</evidence>
<evidence type="ECO:0000256" key="1">
    <source>
        <dbReference type="SAM" id="MobiDB-lite"/>
    </source>
</evidence>
<comment type="caution">
    <text evidence="2">The sequence shown here is derived from an EMBL/GenBank/DDBJ whole genome shotgun (WGS) entry which is preliminary data.</text>
</comment>
<proteinExistence type="predicted"/>
<keyword evidence="3" id="KW-1185">Reference proteome</keyword>
<feature type="region of interest" description="Disordered" evidence="1">
    <location>
        <begin position="1"/>
        <end position="36"/>
    </location>
</feature>
<dbReference type="EMBL" id="RAPN01000001">
    <property type="protein sequence ID" value="RKD92391.1"/>
    <property type="molecule type" value="Genomic_DNA"/>
</dbReference>
<reference evidence="2 3" key="1">
    <citation type="submission" date="2018-09" db="EMBL/GenBank/DDBJ databases">
        <title>Genomic Encyclopedia of Archaeal and Bacterial Type Strains, Phase II (KMG-II): from individual species to whole genera.</title>
        <authorList>
            <person name="Goeker M."/>
        </authorList>
    </citation>
    <scope>NUCLEOTIDE SEQUENCE [LARGE SCALE GENOMIC DNA]</scope>
    <source>
        <strain evidence="2 3">DSM 27148</strain>
    </source>
</reference>
<organism evidence="2 3">
    <name type="scientific">Mangrovibacterium diazotrophicum</name>
    <dbReference type="NCBI Taxonomy" id="1261403"/>
    <lineage>
        <taxon>Bacteria</taxon>
        <taxon>Pseudomonadati</taxon>
        <taxon>Bacteroidota</taxon>
        <taxon>Bacteroidia</taxon>
        <taxon>Marinilabiliales</taxon>
        <taxon>Prolixibacteraceae</taxon>
        <taxon>Mangrovibacterium</taxon>
    </lineage>
</organism>
<accession>A0A419WA82</accession>
<sequence>MPVFNEGIDGKEKAMNRESAMPDGLETEIQKHPEIP</sequence>
<dbReference type="AlphaFoldDB" id="A0A419WA82"/>